<dbReference type="EMBL" id="MWWZ01000006">
    <property type="protein sequence ID" value="OZG68029.1"/>
    <property type="molecule type" value="Genomic_DNA"/>
</dbReference>
<dbReference type="Proteomes" id="UP000216057">
    <property type="component" value="Unassembled WGS sequence"/>
</dbReference>
<proteinExistence type="predicted"/>
<dbReference type="KEGG" id="beu:BE0216_05010"/>
<feature type="domain" description="PRD" evidence="2">
    <location>
        <begin position="64"/>
        <end position="169"/>
    </location>
</feature>
<evidence type="ECO:0000313" key="3">
    <source>
        <dbReference type="EMBL" id="OZG68029.1"/>
    </source>
</evidence>
<protein>
    <submittedName>
        <fullName evidence="4">PRD domain-containing protein</fullName>
    </submittedName>
    <submittedName>
        <fullName evidence="3">Transcription antiterminator BglG</fullName>
    </submittedName>
</protein>
<accession>A0A261G9C8</accession>
<dbReference type="PANTHER" id="PTHR30185:SF15">
    <property type="entry name" value="CRYPTIC BETA-GLUCOSIDE BGL OPERON ANTITERMINATOR"/>
    <property type="match status" value="1"/>
</dbReference>
<dbReference type="GO" id="GO:0006355">
    <property type="term" value="P:regulation of DNA-templated transcription"/>
    <property type="evidence" value="ECO:0007669"/>
    <property type="project" value="InterPro"/>
</dbReference>
<dbReference type="Gene3D" id="2.30.24.10">
    <property type="entry name" value="CAT RNA-binding domain"/>
    <property type="match status" value="1"/>
</dbReference>
<dbReference type="AlphaFoldDB" id="A0A261G9C8"/>
<dbReference type="InterPro" id="IPR011608">
    <property type="entry name" value="PRD"/>
</dbReference>
<evidence type="ECO:0000313" key="5">
    <source>
        <dbReference type="Proteomes" id="UP000216057"/>
    </source>
</evidence>
<dbReference type="InterPro" id="IPR050661">
    <property type="entry name" value="BglG_antiterminators"/>
</dbReference>
<dbReference type="OrthoDB" id="9813552at2"/>
<dbReference type="GO" id="GO:0003723">
    <property type="term" value="F:RNA binding"/>
    <property type="evidence" value="ECO:0007669"/>
    <property type="project" value="InterPro"/>
</dbReference>
<reference evidence="3 5" key="1">
    <citation type="journal article" date="2017" name="BMC Genomics">
        <title>Comparative genomic and phylogenomic analyses of the Bifidobacteriaceae family.</title>
        <authorList>
            <person name="Lugli G.A."/>
            <person name="Milani C."/>
            <person name="Turroni F."/>
            <person name="Duranti S."/>
            <person name="Mancabelli L."/>
            <person name="Mangifesta M."/>
            <person name="Ferrario C."/>
            <person name="Modesto M."/>
            <person name="Mattarelli P."/>
            <person name="Jiri K."/>
            <person name="van Sinderen D."/>
            <person name="Ventura M."/>
        </authorList>
    </citation>
    <scope>NUCLEOTIDE SEQUENCE [LARGE SCALE GENOMIC DNA]</scope>
    <source>
        <strain evidence="3 5">DSM 100216</strain>
    </source>
</reference>
<keyword evidence="6" id="KW-1185">Reference proteome</keyword>
<dbReference type="InterPro" id="IPR004341">
    <property type="entry name" value="CAT_RNA-bd_dom"/>
</dbReference>
<evidence type="ECO:0000259" key="2">
    <source>
        <dbReference type="PROSITE" id="PS51372"/>
    </source>
</evidence>
<dbReference type="EMBL" id="CP062938">
    <property type="protein sequence ID" value="QOL31893.1"/>
    <property type="molecule type" value="Genomic_DNA"/>
</dbReference>
<dbReference type="SUPFAM" id="SSF63520">
    <property type="entry name" value="PTS-regulatory domain, PRD"/>
    <property type="match status" value="2"/>
</dbReference>
<feature type="domain" description="PRD" evidence="2">
    <location>
        <begin position="170"/>
        <end position="280"/>
    </location>
</feature>
<dbReference type="PANTHER" id="PTHR30185">
    <property type="entry name" value="CRYPTIC BETA-GLUCOSIDE BGL OPERON ANTITERMINATOR"/>
    <property type="match status" value="1"/>
</dbReference>
<organism evidence="3 5">
    <name type="scientific">Bifidobacterium eulemuris</name>
    <dbReference type="NCBI Taxonomy" id="1765219"/>
    <lineage>
        <taxon>Bacteria</taxon>
        <taxon>Bacillati</taxon>
        <taxon>Actinomycetota</taxon>
        <taxon>Actinomycetes</taxon>
        <taxon>Bifidobacteriales</taxon>
        <taxon>Bifidobacteriaceae</taxon>
        <taxon>Bifidobacterium</taxon>
    </lineage>
</organism>
<dbReference type="SUPFAM" id="SSF50151">
    <property type="entry name" value="SacY-like RNA-binding domain"/>
    <property type="match status" value="1"/>
</dbReference>
<keyword evidence="1" id="KW-0677">Repeat</keyword>
<dbReference type="RefSeq" id="WP_094636659.1">
    <property type="nucleotide sequence ID" value="NZ_CP062938.1"/>
</dbReference>
<dbReference type="Pfam" id="PF00874">
    <property type="entry name" value="PRD"/>
    <property type="match status" value="2"/>
</dbReference>
<gene>
    <name evidence="4" type="ORF">BE0216_05010</name>
    <name evidence="3" type="ORF">BEUL_1040</name>
</gene>
<dbReference type="Proteomes" id="UP000593943">
    <property type="component" value="Chromosome"/>
</dbReference>
<dbReference type="Gene3D" id="1.10.1790.10">
    <property type="entry name" value="PRD domain"/>
    <property type="match status" value="2"/>
</dbReference>
<evidence type="ECO:0000313" key="4">
    <source>
        <dbReference type="EMBL" id="QOL31893.1"/>
    </source>
</evidence>
<name>A0A261G9C8_9BIFI</name>
<sequence length="287" mass="31856">MKILRVFNNNVVLAQGRDGEVILTGRGIGFQARPGMRVDESKVVRTFVPADGRDPDHMAQLLSDIRPETIRAVCEAMGEAGLGADMQGSATLVMAVADHVDNALLRLERGIEVDYPLVGEVSNLYPKEYEQGRLLVRALNRRLDRALPQGEAIALALHLVNAGFSTGDLTYTYQMTGVIQQIITIIEETYEVELDRSSVNVGRFITHLRYLFVRINQHRQLVDEPESIVGAIRDSYAQAVRCASYIATVLELRFDADITEDEIAYLALHVARVADNGRHGRSVGLRD</sequence>
<dbReference type="PROSITE" id="PS51372">
    <property type="entry name" value="PRD_2"/>
    <property type="match status" value="2"/>
</dbReference>
<dbReference type="Pfam" id="PF03123">
    <property type="entry name" value="CAT_RBD"/>
    <property type="match status" value="1"/>
</dbReference>
<reference evidence="4 6" key="2">
    <citation type="submission" date="2020-10" db="EMBL/GenBank/DDBJ databases">
        <title>Genome sequencing of Bifidobacterium eulemuris_DSMZ_100216.</title>
        <authorList>
            <person name="Kim J."/>
        </authorList>
    </citation>
    <scope>NUCLEOTIDE SEQUENCE [LARGE SCALE GENOMIC DNA]</scope>
    <source>
        <strain evidence="4 6">DSM 100216</strain>
    </source>
</reference>
<evidence type="ECO:0000256" key="1">
    <source>
        <dbReference type="ARBA" id="ARBA00022737"/>
    </source>
</evidence>
<dbReference type="SMART" id="SM01061">
    <property type="entry name" value="CAT_RBD"/>
    <property type="match status" value="1"/>
</dbReference>
<evidence type="ECO:0000313" key="6">
    <source>
        <dbReference type="Proteomes" id="UP000593943"/>
    </source>
</evidence>
<dbReference type="InterPro" id="IPR036634">
    <property type="entry name" value="PRD_sf"/>
</dbReference>
<dbReference type="InterPro" id="IPR036650">
    <property type="entry name" value="CAT_RNA-bd_dom_sf"/>
</dbReference>